<accession>A0AAV5T5L8</accession>
<keyword evidence="2" id="KW-1185">Reference proteome</keyword>
<dbReference type="AlphaFoldDB" id="A0AAV5T5L8"/>
<feature type="non-terminal residue" evidence="1">
    <location>
        <position position="145"/>
    </location>
</feature>
<comment type="caution">
    <text evidence="1">The sequence shown here is derived from an EMBL/GenBank/DDBJ whole genome shotgun (WGS) entry which is preliminary data.</text>
</comment>
<proteinExistence type="predicted"/>
<organism evidence="1 2">
    <name type="scientific">Pristionchus entomophagus</name>
    <dbReference type="NCBI Taxonomy" id="358040"/>
    <lineage>
        <taxon>Eukaryota</taxon>
        <taxon>Metazoa</taxon>
        <taxon>Ecdysozoa</taxon>
        <taxon>Nematoda</taxon>
        <taxon>Chromadorea</taxon>
        <taxon>Rhabditida</taxon>
        <taxon>Rhabditina</taxon>
        <taxon>Diplogasteromorpha</taxon>
        <taxon>Diplogasteroidea</taxon>
        <taxon>Neodiplogasteridae</taxon>
        <taxon>Pristionchus</taxon>
    </lineage>
</organism>
<sequence length="145" mass="16666">QFGAIVEESDGDGLTDRHRVIRRFRFALVSLQQCHQLASDVARLFFILRCCTKFSMHLRERLVLQLVLTNTPTQCRDGITCLGHFFFPFLSLIGRRLRDRRDVQMLHSRTGVERILLGESGVDDGVADAVDGDRRLDDVPRQNRL</sequence>
<evidence type="ECO:0000313" key="1">
    <source>
        <dbReference type="EMBL" id="GMS86976.1"/>
    </source>
</evidence>
<feature type="non-terminal residue" evidence="1">
    <location>
        <position position="1"/>
    </location>
</feature>
<dbReference type="Proteomes" id="UP001432027">
    <property type="component" value="Unassembled WGS sequence"/>
</dbReference>
<dbReference type="EMBL" id="BTSX01000002">
    <property type="protein sequence ID" value="GMS86976.1"/>
    <property type="molecule type" value="Genomic_DNA"/>
</dbReference>
<reference evidence="1" key="1">
    <citation type="submission" date="2023-10" db="EMBL/GenBank/DDBJ databases">
        <title>Genome assembly of Pristionchus species.</title>
        <authorList>
            <person name="Yoshida K."/>
            <person name="Sommer R.J."/>
        </authorList>
    </citation>
    <scope>NUCLEOTIDE SEQUENCE</scope>
    <source>
        <strain evidence="1">RS0144</strain>
    </source>
</reference>
<gene>
    <name evidence="1" type="ORF">PENTCL1PPCAC_9151</name>
</gene>
<protein>
    <submittedName>
        <fullName evidence="1">Uncharacterized protein</fullName>
    </submittedName>
</protein>
<evidence type="ECO:0000313" key="2">
    <source>
        <dbReference type="Proteomes" id="UP001432027"/>
    </source>
</evidence>
<name>A0AAV5T5L8_9BILA</name>